<organism evidence="1">
    <name type="scientific">Arundo donax</name>
    <name type="common">Giant reed</name>
    <name type="synonym">Donax arundinaceus</name>
    <dbReference type="NCBI Taxonomy" id="35708"/>
    <lineage>
        <taxon>Eukaryota</taxon>
        <taxon>Viridiplantae</taxon>
        <taxon>Streptophyta</taxon>
        <taxon>Embryophyta</taxon>
        <taxon>Tracheophyta</taxon>
        <taxon>Spermatophyta</taxon>
        <taxon>Magnoliopsida</taxon>
        <taxon>Liliopsida</taxon>
        <taxon>Poales</taxon>
        <taxon>Poaceae</taxon>
        <taxon>PACMAD clade</taxon>
        <taxon>Arundinoideae</taxon>
        <taxon>Arundineae</taxon>
        <taxon>Arundo</taxon>
    </lineage>
</organism>
<protein>
    <submittedName>
        <fullName evidence="1">Uncharacterized protein</fullName>
    </submittedName>
</protein>
<dbReference type="AlphaFoldDB" id="A0A0A8Y602"/>
<reference evidence="1" key="2">
    <citation type="journal article" date="2015" name="Data Brief">
        <title>Shoot transcriptome of the giant reed, Arundo donax.</title>
        <authorList>
            <person name="Barrero R.A."/>
            <person name="Guerrero F.D."/>
            <person name="Moolhuijzen P."/>
            <person name="Goolsby J.A."/>
            <person name="Tidwell J."/>
            <person name="Bellgard S.E."/>
            <person name="Bellgard M.I."/>
        </authorList>
    </citation>
    <scope>NUCLEOTIDE SEQUENCE</scope>
    <source>
        <tissue evidence="1">Shoot tissue taken approximately 20 cm above the soil surface</tissue>
    </source>
</reference>
<sequence length="28" mass="3304">MSLPFQVMSRGVIVEYNMQSNQSNKMHF</sequence>
<proteinExistence type="predicted"/>
<reference evidence="1" key="1">
    <citation type="submission" date="2014-09" db="EMBL/GenBank/DDBJ databases">
        <authorList>
            <person name="Magalhaes I.L.F."/>
            <person name="Oliveira U."/>
            <person name="Santos F.R."/>
            <person name="Vidigal T.H.D.A."/>
            <person name="Brescovit A.D."/>
            <person name="Santos A.J."/>
        </authorList>
    </citation>
    <scope>NUCLEOTIDE SEQUENCE</scope>
    <source>
        <tissue evidence="1">Shoot tissue taken approximately 20 cm above the soil surface</tissue>
    </source>
</reference>
<accession>A0A0A8Y602</accession>
<dbReference type="EMBL" id="GBRH01276451">
    <property type="protein sequence ID" value="JAD21444.1"/>
    <property type="molecule type" value="Transcribed_RNA"/>
</dbReference>
<name>A0A0A8Y602_ARUDO</name>
<evidence type="ECO:0000313" key="1">
    <source>
        <dbReference type="EMBL" id="JAD21444.1"/>
    </source>
</evidence>